<evidence type="ECO:0000313" key="2">
    <source>
        <dbReference type="EMBL" id="SBT01024.1"/>
    </source>
</evidence>
<reference evidence="3" key="1">
    <citation type="submission" date="2016-05" db="EMBL/GenBank/DDBJ databases">
        <authorList>
            <person name="Naeem Raeece"/>
        </authorList>
    </citation>
    <scope>NUCLEOTIDE SEQUENCE [LARGE SCALE GENOMIC DNA]</scope>
</reference>
<dbReference type="Proteomes" id="UP000078597">
    <property type="component" value="Unassembled WGS sequence"/>
</dbReference>
<dbReference type="EMBL" id="FLQW01006772">
    <property type="protein sequence ID" value="SBT01024.1"/>
    <property type="molecule type" value="Genomic_DNA"/>
</dbReference>
<evidence type="ECO:0000313" key="3">
    <source>
        <dbReference type="Proteomes" id="UP000078597"/>
    </source>
</evidence>
<name>A0A1A8X8U4_PLAMA</name>
<feature type="transmembrane region" description="Helical" evidence="1">
    <location>
        <begin position="42"/>
        <end position="63"/>
    </location>
</feature>
<keyword evidence="1" id="KW-0472">Membrane</keyword>
<organism evidence="2 3">
    <name type="scientific">Plasmodium malariae</name>
    <dbReference type="NCBI Taxonomy" id="5858"/>
    <lineage>
        <taxon>Eukaryota</taxon>
        <taxon>Sar</taxon>
        <taxon>Alveolata</taxon>
        <taxon>Apicomplexa</taxon>
        <taxon>Aconoidasida</taxon>
        <taxon>Haemosporida</taxon>
        <taxon>Plasmodiidae</taxon>
        <taxon>Plasmodium</taxon>
        <taxon>Plasmodium (Plasmodium)</taxon>
    </lineage>
</organism>
<protein>
    <submittedName>
        <fullName evidence="2">PIR Superfamily Protein</fullName>
    </submittedName>
</protein>
<feature type="non-terminal residue" evidence="2">
    <location>
        <position position="217"/>
    </location>
</feature>
<keyword evidence="1" id="KW-1133">Transmembrane helix</keyword>
<keyword evidence="1" id="KW-0812">Transmembrane</keyword>
<dbReference type="AlphaFoldDB" id="A0A1A8X8U4"/>
<accession>A0A1A8X8U4</accession>
<proteinExistence type="predicted"/>
<sequence length="217" mass="25970">MISDNVGENSHFTYILEMIYILSFQEYIVPEMKKIFFSKKEMILTFVGTLAHNVKILIILLLVNITHNELSSEVKTNICNNYIKEINSVILKKFIGLYNLYEDFNKIIDQKDDAINNSCNDAIKYYKFYIKHYEGCNKISNNFCKELKNFKELYDNIMKKFIPMKSWFHSRLQRKKMDELNKLKEIKKVSLQNTQEEVNKNYEQSFHNISYHAQRDL</sequence>
<feature type="transmembrane region" description="Helical" evidence="1">
    <location>
        <begin position="12"/>
        <end position="30"/>
    </location>
</feature>
<gene>
    <name evidence="2" type="ORF">PMALA_079410</name>
</gene>
<evidence type="ECO:0000256" key="1">
    <source>
        <dbReference type="SAM" id="Phobius"/>
    </source>
</evidence>